<keyword evidence="4" id="KW-0804">Transcription</keyword>
<dbReference type="SUPFAM" id="SSF57701">
    <property type="entry name" value="Zn2/Cys6 DNA-binding domain"/>
    <property type="match status" value="1"/>
</dbReference>
<keyword evidence="3" id="KW-0238">DNA-binding</keyword>
<accession>A0ABR4IXI6</accession>
<feature type="domain" description="Zn(2)-C6 fungal-type" evidence="7">
    <location>
        <begin position="11"/>
        <end position="39"/>
    </location>
</feature>
<keyword evidence="9" id="KW-1185">Reference proteome</keyword>
<evidence type="ECO:0000313" key="9">
    <source>
        <dbReference type="Proteomes" id="UP001610335"/>
    </source>
</evidence>
<dbReference type="InterPro" id="IPR021858">
    <property type="entry name" value="Fun_TF"/>
</dbReference>
<evidence type="ECO:0000256" key="6">
    <source>
        <dbReference type="SAM" id="MobiDB-lite"/>
    </source>
</evidence>
<feature type="region of interest" description="Disordered" evidence="6">
    <location>
        <begin position="84"/>
        <end position="129"/>
    </location>
</feature>
<keyword evidence="2" id="KW-0805">Transcription regulation</keyword>
<feature type="compositionally biased region" description="Polar residues" evidence="6">
    <location>
        <begin position="113"/>
        <end position="129"/>
    </location>
</feature>
<dbReference type="EMBL" id="JBFXLS010000006">
    <property type="protein sequence ID" value="KAL2832476.1"/>
    <property type="molecule type" value="Genomic_DNA"/>
</dbReference>
<dbReference type="InterPro" id="IPR036864">
    <property type="entry name" value="Zn2-C6_fun-type_DNA-bd_sf"/>
</dbReference>
<evidence type="ECO:0000256" key="3">
    <source>
        <dbReference type="ARBA" id="ARBA00023125"/>
    </source>
</evidence>
<dbReference type="Pfam" id="PF11951">
    <property type="entry name" value="Fungal_trans_2"/>
    <property type="match status" value="1"/>
</dbReference>
<proteinExistence type="predicted"/>
<evidence type="ECO:0000256" key="1">
    <source>
        <dbReference type="ARBA" id="ARBA00004123"/>
    </source>
</evidence>
<evidence type="ECO:0000259" key="7">
    <source>
        <dbReference type="PROSITE" id="PS00463"/>
    </source>
</evidence>
<dbReference type="SMART" id="SM00066">
    <property type="entry name" value="GAL4"/>
    <property type="match status" value="1"/>
</dbReference>
<reference evidence="8 9" key="1">
    <citation type="submission" date="2024-07" db="EMBL/GenBank/DDBJ databases">
        <title>Section-level genome sequencing and comparative genomics of Aspergillus sections Usti and Cavernicolus.</title>
        <authorList>
            <consortium name="Lawrence Berkeley National Laboratory"/>
            <person name="Nybo J.L."/>
            <person name="Vesth T.C."/>
            <person name="Theobald S."/>
            <person name="Frisvad J.C."/>
            <person name="Larsen T.O."/>
            <person name="Kjaerboelling I."/>
            <person name="Rothschild-Mancinelli K."/>
            <person name="Lyhne E.K."/>
            <person name="Kogle M.E."/>
            <person name="Barry K."/>
            <person name="Clum A."/>
            <person name="Na H."/>
            <person name="Ledsgaard L."/>
            <person name="Lin J."/>
            <person name="Lipzen A."/>
            <person name="Kuo A."/>
            <person name="Riley R."/>
            <person name="Mondo S."/>
            <person name="LaButti K."/>
            <person name="Haridas S."/>
            <person name="Pangalinan J."/>
            <person name="Salamov A.A."/>
            <person name="Simmons B.A."/>
            <person name="Magnuson J.K."/>
            <person name="Chen J."/>
            <person name="Drula E."/>
            <person name="Henrissat B."/>
            <person name="Wiebenga A."/>
            <person name="Lubbers R.J."/>
            <person name="Gomes A.C."/>
            <person name="Makela M.R."/>
            <person name="Stajich J."/>
            <person name="Grigoriev I.V."/>
            <person name="Mortensen U.H."/>
            <person name="De vries R.P."/>
            <person name="Baker S.E."/>
            <person name="Andersen M.R."/>
        </authorList>
    </citation>
    <scope>NUCLEOTIDE SEQUENCE [LARGE SCALE GENOMIC DNA]</scope>
    <source>
        <strain evidence="8 9">CBS 600.67</strain>
    </source>
</reference>
<dbReference type="PANTHER" id="PTHR37534">
    <property type="entry name" value="TRANSCRIPTIONAL ACTIVATOR PROTEIN UGA3"/>
    <property type="match status" value="1"/>
</dbReference>
<comment type="subcellular location">
    <subcellularLocation>
        <location evidence="1">Nucleus</location>
    </subcellularLocation>
</comment>
<dbReference type="PANTHER" id="PTHR37534:SF20">
    <property type="entry name" value="PRO1A C6 ZINK-FINGER PROTEIN"/>
    <property type="match status" value="1"/>
</dbReference>
<evidence type="ECO:0000256" key="2">
    <source>
        <dbReference type="ARBA" id="ARBA00023015"/>
    </source>
</evidence>
<organism evidence="8 9">
    <name type="scientific">Aspergillus cavernicola</name>
    <dbReference type="NCBI Taxonomy" id="176166"/>
    <lineage>
        <taxon>Eukaryota</taxon>
        <taxon>Fungi</taxon>
        <taxon>Dikarya</taxon>
        <taxon>Ascomycota</taxon>
        <taxon>Pezizomycotina</taxon>
        <taxon>Eurotiomycetes</taxon>
        <taxon>Eurotiomycetidae</taxon>
        <taxon>Eurotiales</taxon>
        <taxon>Aspergillaceae</taxon>
        <taxon>Aspergillus</taxon>
        <taxon>Aspergillus subgen. Nidulantes</taxon>
    </lineage>
</organism>
<dbReference type="Proteomes" id="UP001610335">
    <property type="component" value="Unassembled WGS sequence"/>
</dbReference>
<name>A0ABR4IXI6_9EURO</name>
<dbReference type="PROSITE" id="PS00463">
    <property type="entry name" value="ZN2_CY6_FUNGAL_1"/>
    <property type="match status" value="1"/>
</dbReference>
<evidence type="ECO:0000313" key="8">
    <source>
        <dbReference type="EMBL" id="KAL2832476.1"/>
    </source>
</evidence>
<gene>
    <name evidence="8" type="ORF">BDW59DRAFT_105467</name>
</gene>
<protein>
    <submittedName>
        <fullName evidence="8">Fungal-specific transcription factor domain-containing protein</fullName>
    </submittedName>
</protein>
<dbReference type="CDD" id="cd00067">
    <property type="entry name" value="GAL4"/>
    <property type="match status" value="1"/>
</dbReference>
<sequence length="612" mass="68465">MTTNNHRNYAGCWTCRLRHKKCDKLLPVCGCCGALEICCYSDLPKPEWMDNGAKQREMAQRVRNEVKRSAIRRRSKKLMQRIAQDLDGEEEARTPAAGLETGSSHPVGEMDGSTPNEEPSWRPESSNNVIPEFNTASVTSDYPAAGSPQVALDYLTPPDSHRLSQRVDNEAELTSVMVYLDYVFPALFPFYKPTLLDGGRNWLLVSPIKIKALYHTAISLTSYFLSAVPICSSLAYQACTSIAWDEQCKQTGLAVKMVQRDLQIINSQGVHCDLLESVYLLESIVQLLIFEGTVAKNEDWRMHFDAAIVLFEQIVQPTGTIASLLNLMGQTLSFPKSDGVSFLTTDQAAFRFFSAILLVADVTSSTALVQPPRLRKYHGGLLSNNLDFGRDAALQLEEFIGCQNWVLLLIGEIAALDAWKKNMKIRRTLAMTQLMKRAAVIEQELQDGLSRLNSDSHTQWSKPVKQFDMFAPMNSSNHHHSGPLNTTKTVTRIWAYAARMYLQIVLSGWQIATPEIRDDVAKTIELFSRLPSSASLRALAWPFCVAGCLAEEDQESKFRGIISSIGPLGMLGTMKEALRIMENVWRNRNQMDSDTWDIAACLRGTGHIVLFI</sequence>
<dbReference type="InterPro" id="IPR001138">
    <property type="entry name" value="Zn2Cys6_DnaBD"/>
</dbReference>
<evidence type="ECO:0000256" key="4">
    <source>
        <dbReference type="ARBA" id="ARBA00023163"/>
    </source>
</evidence>
<evidence type="ECO:0000256" key="5">
    <source>
        <dbReference type="ARBA" id="ARBA00023242"/>
    </source>
</evidence>
<comment type="caution">
    <text evidence="8">The sequence shown here is derived from an EMBL/GenBank/DDBJ whole genome shotgun (WGS) entry which is preliminary data.</text>
</comment>
<keyword evidence="5" id="KW-0539">Nucleus</keyword>